<sequence>MASMALFFVPKSKNSKFLLIFNLIVYNSATRYIGAMADRLCRSLQSFVERFDSA</sequence>
<proteinExistence type="predicted"/>
<reference evidence="1" key="1">
    <citation type="journal article" date="2012" name="Science">
        <title>Fermentation, hydrogen, and sulfur metabolism in multiple uncultivated bacterial phyla.</title>
        <authorList>
            <person name="Wrighton K.C."/>
            <person name="Thomas B.C."/>
            <person name="Sharon I."/>
            <person name="Miller C.S."/>
            <person name="Castelle C.J."/>
            <person name="VerBerkmoes N.C."/>
            <person name="Wilkins M.J."/>
            <person name="Hettich R.L."/>
            <person name="Lipton M.S."/>
            <person name="Williams K.H."/>
            <person name="Long P.E."/>
            <person name="Banfield J.F."/>
        </authorList>
    </citation>
    <scope>NUCLEOTIDE SEQUENCE [LARGE SCALE GENOMIC DNA]</scope>
</reference>
<evidence type="ECO:0000313" key="1">
    <source>
        <dbReference type="EMBL" id="EKE29256.1"/>
    </source>
</evidence>
<organism evidence="1">
    <name type="scientific">uncultured bacterium</name>
    <name type="common">gcode 4</name>
    <dbReference type="NCBI Taxonomy" id="1234023"/>
    <lineage>
        <taxon>Bacteria</taxon>
        <taxon>environmental samples</taxon>
    </lineage>
</organism>
<name>K2FDR4_9BACT</name>
<dbReference type="EMBL" id="AMFJ01000200">
    <property type="protein sequence ID" value="EKE29256.1"/>
    <property type="molecule type" value="Genomic_DNA"/>
</dbReference>
<protein>
    <submittedName>
        <fullName evidence="1">Uncharacterized protein</fullName>
    </submittedName>
</protein>
<dbReference type="AlphaFoldDB" id="K2FDR4"/>
<comment type="caution">
    <text evidence="1">The sequence shown here is derived from an EMBL/GenBank/DDBJ whole genome shotgun (WGS) entry which is preliminary data.</text>
</comment>
<gene>
    <name evidence="1" type="ORF">ACD_2C00200G0007</name>
</gene>
<accession>K2FDR4</accession>
<feature type="non-terminal residue" evidence="1">
    <location>
        <position position="54"/>
    </location>
</feature>